<dbReference type="Proteomes" id="UP000183832">
    <property type="component" value="Unassembled WGS sequence"/>
</dbReference>
<evidence type="ECO:0000313" key="6">
    <source>
        <dbReference type="EMBL" id="CRK88429.1"/>
    </source>
</evidence>
<evidence type="ECO:0000259" key="5">
    <source>
        <dbReference type="Pfam" id="PF08547"/>
    </source>
</evidence>
<dbReference type="SUPFAM" id="SSF49785">
    <property type="entry name" value="Galactose-binding domain-like"/>
    <property type="match status" value="1"/>
</dbReference>
<dbReference type="InterPro" id="IPR039131">
    <property type="entry name" value="NDUFAF1"/>
</dbReference>
<dbReference type="STRING" id="568069.A0A1J1HK76"/>
<dbReference type="EMBL" id="CVRI01000008">
    <property type="protein sequence ID" value="CRK88429.1"/>
    <property type="molecule type" value="Genomic_DNA"/>
</dbReference>
<proteinExistence type="inferred from homology"/>
<dbReference type="OrthoDB" id="42561at2759"/>
<evidence type="ECO:0000256" key="2">
    <source>
        <dbReference type="ARBA" id="ARBA00007884"/>
    </source>
</evidence>
<evidence type="ECO:0000313" key="7">
    <source>
        <dbReference type="Proteomes" id="UP000183832"/>
    </source>
</evidence>
<dbReference type="PANTHER" id="PTHR13194">
    <property type="entry name" value="COMPLEX I INTERMEDIATE-ASSOCIATED PROTEIN 30"/>
    <property type="match status" value="1"/>
</dbReference>
<keyword evidence="4" id="KW-0143">Chaperone</keyword>
<protein>
    <submittedName>
        <fullName evidence="6">CLUMA_CG002237, isoform A</fullName>
    </submittedName>
</protein>
<feature type="domain" description="NADH:ubiquinone oxidoreductase intermediate-associated protein 30" evidence="5">
    <location>
        <begin position="92"/>
        <end position="267"/>
    </location>
</feature>
<dbReference type="Pfam" id="PF08547">
    <property type="entry name" value="CIA30"/>
    <property type="match status" value="1"/>
</dbReference>
<comment type="similarity">
    <text evidence="2">Belongs to the CIA30 family.</text>
</comment>
<dbReference type="InterPro" id="IPR008979">
    <property type="entry name" value="Galactose-bd-like_sf"/>
</dbReference>
<dbReference type="PANTHER" id="PTHR13194:SF18">
    <property type="entry name" value="COMPLEX I INTERMEDIATE-ASSOCIATED PROTEIN 30, MITOCHONDRIAL"/>
    <property type="match status" value="1"/>
</dbReference>
<organism evidence="6 7">
    <name type="scientific">Clunio marinus</name>
    <dbReference type="NCBI Taxonomy" id="568069"/>
    <lineage>
        <taxon>Eukaryota</taxon>
        <taxon>Metazoa</taxon>
        <taxon>Ecdysozoa</taxon>
        <taxon>Arthropoda</taxon>
        <taxon>Hexapoda</taxon>
        <taxon>Insecta</taxon>
        <taxon>Pterygota</taxon>
        <taxon>Neoptera</taxon>
        <taxon>Endopterygota</taxon>
        <taxon>Diptera</taxon>
        <taxon>Nematocera</taxon>
        <taxon>Chironomoidea</taxon>
        <taxon>Chironomidae</taxon>
        <taxon>Clunio</taxon>
    </lineage>
</organism>
<evidence type="ECO:0000256" key="1">
    <source>
        <dbReference type="ARBA" id="ARBA00004173"/>
    </source>
</evidence>
<evidence type="ECO:0000256" key="4">
    <source>
        <dbReference type="ARBA" id="ARBA00023186"/>
    </source>
</evidence>
<dbReference type="GO" id="GO:0032981">
    <property type="term" value="P:mitochondrial respiratory chain complex I assembly"/>
    <property type="evidence" value="ECO:0007669"/>
    <property type="project" value="TreeGrafter"/>
</dbReference>
<gene>
    <name evidence="6" type="ORF">CLUMA_CG002237</name>
</gene>
<dbReference type="AlphaFoldDB" id="A0A1J1HK76"/>
<dbReference type="GO" id="GO:0005739">
    <property type="term" value="C:mitochondrion"/>
    <property type="evidence" value="ECO:0007669"/>
    <property type="project" value="UniProtKB-SubCell"/>
</dbReference>
<evidence type="ECO:0000256" key="3">
    <source>
        <dbReference type="ARBA" id="ARBA00023128"/>
    </source>
</evidence>
<dbReference type="GO" id="GO:0006120">
    <property type="term" value="P:mitochondrial electron transport, NADH to ubiquinone"/>
    <property type="evidence" value="ECO:0007669"/>
    <property type="project" value="TreeGrafter"/>
</dbReference>
<dbReference type="GO" id="GO:0051082">
    <property type="term" value="F:unfolded protein binding"/>
    <property type="evidence" value="ECO:0007669"/>
    <property type="project" value="TreeGrafter"/>
</dbReference>
<keyword evidence="7" id="KW-1185">Reference proteome</keyword>
<name>A0A1J1HK76_9DIPT</name>
<comment type="subcellular location">
    <subcellularLocation>
        <location evidence="1">Mitochondrion</location>
    </subcellularLocation>
</comment>
<dbReference type="InterPro" id="IPR013857">
    <property type="entry name" value="NADH-UbQ_OxRdtase-assoc_prot30"/>
</dbReference>
<accession>A0A1J1HK76</accession>
<sequence length="296" mass="34460">MLIQLCRKVLTDQVNNVRALRTIHTTVVNKTFWEKEKKSGYAQKYPLTSKKMILDGLKEFKSELNLWKEEMKEKFESDPILVFRPGEIDVIWKFSEEQDLDKWVVTSDKDHNQGLSVASFERSPAGFGLFSGNLSSELPIDGRIKKAGYCNIKSMRQRKSFKRETSFDWSTYNTLVMRVRGDGRPYLINLSCEAYHDMTWNDIYHYILYTRGGPHWQVTKIPFSKFFYASKGRVQDKQVAFPVDRVTSVGFSVSGRAGYDGNFSLEVDYIGLEFDPHETEDFAYETYKVDKYIVQT</sequence>
<keyword evidence="3" id="KW-0496">Mitochondrion</keyword>
<reference evidence="6 7" key="1">
    <citation type="submission" date="2015-04" db="EMBL/GenBank/DDBJ databases">
        <authorList>
            <person name="Syromyatnikov M.Y."/>
            <person name="Popov V.N."/>
        </authorList>
    </citation>
    <scope>NUCLEOTIDE SEQUENCE [LARGE SCALE GENOMIC DNA]</scope>
</reference>